<reference evidence="2" key="1">
    <citation type="submission" date="2020-04" db="EMBL/GenBank/DDBJ databases">
        <authorList>
            <person name="Neveu A P."/>
        </authorList>
    </citation>
    <scope>NUCLEOTIDE SEQUENCE</scope>
    <source>
        <tissue evidence="2">Whole embryo</tissue>
    </source>
</reference>
<name>A0A6F9D9B8_9ASCI</name>
<evidence type="ECO:0000313" key="2">
    <source>
        <dbReference type="EMBL" id="CAB3228373.1"/>
    </source>
</evidence>
<accession>A0A6F9D9B8</accession>
<feature type="region of interest" description="Disordered" evidence="1">
    <location>
        <begin position="242"/>
        <end position="281"/>
    </location>
</feature>
<evidence type="ECO:0000256" key="1">
    <source>
        <dbReference type="SAM" id="MobiDB-lite"/>
    </source>
</evidence>
<gene>
    <name evidence="2" type="primary">Ccdc189</name>
</gene>
<feature type="region of interest" description="Disordered" evidence="1">
    <location>
        <begin position="167"/>
        <end position="221"/>
    </location>
</feature>
<dbReference type="PANTHER" id="PTHR28457">
    <property type="entry name" value="COILED-COIL DOMAIN-CONTAINING PROTEIN 189"/>
    <property type="match status" value="1"/>
</dbReference>
<proteinExistence type="evidence at transcript level"/>
<dbReference type="Pfam" id="PF14769">
    <property type="entry name" value="CLAMP"/>
    <property type="match status" value="1"/>
</dbReference>
<protein>
    <submittedName>
        <fullName evidence="2">Coiled-coil domain-containing protein C16orf93 homolog</fullName>
    </submittedName>
</protein>
<dbReference type="EMBL" id="LR783661">
    <property type="protein sequence ID" value="CAB3228373.1"/>
    <property type="molecule type" value="mRNA"/>
</dbReference>
<dbReference type="InterPro" id="IPR032727">
    <property type="entry name" value="CLAMP"/>
</dbReference>
<feature type="compositionally biased region" description="Basic and acidic residues" evidence="1">
    <location>
        <begin position="247"/>
        <end position="258"/>
    </location>
</feature>
<sequence>MATLQIPTLPKPKLCIWADLNVHNTDQIMKCGTTMETRKLLQRILTVEESPRGKIILDLYQHAIRFAILQKFTNEQASAFFSIVKQTHEVCVSTPFGNVEECFTYFRELVLTHAVHRPPWSLEIFNSEQVTALTNYIVNHYFRHYKLYKYAFTAKVRLDLTLHYDGLPPSPPPEMDDKVTEFGQQDGPPQTPEAAPNNEALTTPSPPPNVQAVKSTEHTDELESLVRKAVTAQLKQMHAAVEQQLADTDKSISDKIQHLEQGGSPRGKSRSPKASPKGKRR</sequence>
<dbReference type="AlphaFoldDB" id="A0A6F9D9B8"/>
<dbReference type="PANTHER" id="PTHR28457:SF1">
    <property type="entry name" value="CILIA- AND FLAGELLA-ASSOCIATED PROTEIN 119"/>
    <property type="match status" value="1"/>
</dbReference>
<organism evidence="2">
    <name type="scientific">Phallusia mammillata</name>
    <dbReference type="NCBI Taxonomy" id="59560"/>
    <lineage>
        <taxon>Eukaryota</taxon>
        <taxon>Metazoa</taxon>
        <taxon>Chordata</taxon>
        <taxon>Tunicata</taxon>
        <taxon>Ascidiacea</taxon>
        <taxon>Phlebobranchia</taxon>
        <taxon>Ascidiidae</taxon>
        <taxon>Phallusia</taxon>
    </lineage>
</organism>
<feature type="compositionally biased region" description="Basic residues" evidence="1">
    <location>
        <begin position="267"/>
        <end position="281"/>
    </location>
</feature>